<dbReference type="PANTHER" id="PTHR43318:SF1">
    <property type="entry name" value="POLYSACCHARIDE BIOSYNTHESIS PROTEIN EPSC-RELATED"/>
    <property type="match status" value="1"/>
</dbReference>
<dbReference type="InterPro" id="IPR036291">
    <property type="entry name" value="NAD(P)-bd_dom_sf"/>
</dbReference>
<feature type="transmembrane region" description="Helical" evidence="2">
    <location>
        <begin position="74"/>
        <end position="94"/>
    </location>
</feature>
<dbReference type="PANTHER" id="PTHR43318">
    <property type="entry name" value="UDP-N-ACETYLGLUCOSAMINE 4,6-DEHYDRATASE"/>
    <property type="match status" value="1"/>
</dbReference>
<gene>
    <name evidence="4" type="ORF">ACFSX4_05535</name>
</gene>
<organism evidence="4 5">
    <name type="scientific">Corticicoccus populi</name>
    <dbReference type="NCBI Taxonomy" id="1812821"/>
    <lineage>
        <taxon>Bacteria</taxon>
        <taxon>Bacillati</taxon>
        <taxon>Bacillota</taxon>
        <taxon>Bacilli</taxon>
        <taxon>Bacillales</taxon>
        <taxon>Staphylococcaceae</taxon>
        <taxon>Corticicoccus</taxon>
    </lineage>
</organism>
<dbReference type="SUPFAM" id="SSF51735">
    <property type="entry name" value="NAD(P)-binding Rossmann-fold domains"/>
    <property type="match status" value="2"/>
</dbReference>
<evidence type="ECO:0000313" key="5">
    <source>
        <dbReference type="Proteomes" id="UP001597519"/>
    </source>
</evidence>
<dbReference type="InterPro" id="IPR051203">
    <property type="entry name" value="Polysaccharide_Synthase-Rel"/>
</dbReference>
<name>A0ABW5WU93_9STAP</name>
<dbReference type="Pfam" id="PF13727">
    <property type="entry name" value="CoA_binding_3"/>
    <property type="match status" value="1"/>
</dbReference>
<dbReference type="RefSeq" id="WP_377773455.1">
    <property type="nucleotide sequence ID" value="NZ_JBHUOQ010000001.1"/>
</dbReference>
<evidence type="ECO:0000256" key="2">
    <source>
        <dbReference type="SAM" id="Phobius"/>
    </source>
</evidence>
<comment type="caution">
    <text evidence="4">The sequence shown here is derived from an EMBL/GenBank/DDBJ whole genome shotgun (WGS) entry which is preliminary data.</text>
</comment>
<dbReference type="CDD" id="cd05237">
    <property type="entry name" value="UDP_invert_4-6DH_SDR_e"/>
    <property type="match status" value="1"/>
</dbReference>
<feature type="transmembrane region" description="Helical" evidence="2">
    <location>
        <begin position="100"/>
        <end position="117"/>
    </location>
</feature>
<keyword evidence="2" id="KW-0472">Membrane</keyword>
<sequence>MGVKERYLLFLCVDSLVAAFSVYVGYFILTPYFYEQSLSVLMITSIILLVSHHLFAYVFNLYHRAWQYASIREFISILQAVSSSVLLTYIVTLFLFDVNLLRLMIITWMMHMILTCLSRLSWRILMFQMNGNGKKNRALTRTLIVGMGKAGSVLVNQILEAPSMGMNPVVAVDDDPHKMGLEMTGRIKVEGNRHDIERLIKKYGIKKIVIAIPSLNKKALNEIHDMCIHEGVEVMILPSINGVLSGRIEVNLLKKVEVEDLLGREPVVLDCDEIEEQVMNRTILVSGAGGSIGSEIVRQISKFQPSRVILLGRGENSIYNILEEVSVLKNNIKYTPVIADVQDRARVFEVFDRYRPDIIYHAAAHKHVPMMEHNPKEAVKNNIVGTKNIAEAACHYKAKKFVMISTDKAVNPPNIMGGTKRVAEMIIQALNRKCSGTTLTAVRFGNVLGSRGSVIPKFRKQIETGGPVTVTDPRMTRYFMTIPEASRLVIQSGALSEGGEIFVLDMGQPVKIVDLAKNMIRLSGFTEDEIGIDFIGLRPGEKLYEELLDESEIHPEQVFDKIYRGKVSESSLAQIEEKITEFLAADNKEVKHEVLEFIGQNHAT</sequence>
<keyword evidence="2" id="KW-1133">Transmembrane helix</keyword>
<keyword evidence="5" id="KW-1185">Reference proteome</keyword>
<dbReference type="EMBL" id="JBHUOQ010000001">
    <property type="protein sequence ID" value="MFD2829924.1"/>
    <property type="molecule type" value="Genomic_DNA"/>
</dbReference>
<feature type="transmembrane region" description="Helical" evidence="2">
    <location>
        <begin position="138"/>
        <end position="159"/>
    </location>
</feature>
<proteinExistence type="inferred from homology"/>
<protein>
    <submittedName>
        <fullName evidence="4">Polysaccharide biosynthesis protein</fullName>
    </submittedName>
</protein>
<reference evidence="5" key="1">
    <citation type="journal article" date="2019" name="Int. J. Syst. Evol. Microbiol.">
        <title>The Global Catalogue of Microorganisms (GCM) 10K type strain sequencing project: providing services to taxonomists for standard genome sequencing and annotation.</title>
        <authorList>
            <consortium name="The Broad Institute Genomics Platform"/>
            <consortium name="The Broad Institute Genome Sequencing Center for Infectious Disease"/>
            <person name="Wu L."/>
            <person name="Ma J."/>
        </authorList>
    </citation>
    <scope>NUCLEOTIDE SEQUENCE [LARGE SCALE GENOMIC DNA]</scope>
    <source>
        <strain evidence="5">KCTC 33575</strain>
    </source>
</reference>
<evidence type="ECO:0000259" key="3">
    <source>
        <dbReference type="Pfam" id="PF02719"/>
    </source>
</evidence>
<dbReference type="InterPro" id="IPR003869">
    <property type="entry name" value="Polysac_CapD-like"/>
</dbReference>
<dbReference type="Gene3D" id="3.40.50.720">
    <property type="entry name" value="NAD(P)-binding Rossmann-like Domain"/>
    <property type="match status" value="2"/>
</dbReference>
<dbReference type="Proteomes" id="UP001597519">
    <property type="component" value="Unassembled WGS sequence"/>
</dbReference>
<feature type="transmembrane region" description="Helical" evidence="2">
    <location>
        <begin position="40"/>
        <end position="62"/>
    </location>
</feature>
<evidence type="ECO:0000256" key="1">
    <source>
        <dbReference type="ARBA" id="ARBA00007430"/>
    </source>
</evidence>
<evidence type="ECO:0000313" key="4">
    <source>
        <dbReference type="EMBL" id="MFD2829924.1"/>
    </source>
</evidence>
<dbReference type="Pfam" id="PF02719">
    <property type="entry name" value="Polysacc_synt_2"/>
    <property type="match status" value="1"/>
</dbReference>
<feature type="domain" description="Polysaccharide biosynthesis protein CapD-like" evidence="3">
    <location>
        <begin position="283"/>
        <end position="565"/>
    </location>
</feature>
<comment type="similarity">
    <text evidence="1">Belongs to the polysaccharide synthase family.</text>
</comment>
<accession>A0ABW5WU93</accession>
<keyword evidence="2" id="KW-0812">Transmembrane</keyword>
<feature type="transmembrane region" description="Helical" evidence="2">
    <location>
        <begin position="7"/>
        <end position="28"/>
    </location>
</feature>